<evidence type="ECO:0000256" key="2">
    <source>
        <dbReference type="ARBA" id="ARBA00022603"/>
    </source>
</evidence>
<evidence type="ECO:0000256" key="4">
    <source>
        <dbReference type="ARBA" id="ARBA00022691"/>
    </source>
</evidence>
<comment type="caution">
    <text evidence="8">The sequence shown here is derived from an EMBL/GenBank/DDBJ whole genome shotgun (WGS) entry which is preliminary data.</text>
</comment>
<proteinExistence type="predicted"/>
<dbReference type="InterPro" id="IPR003043">
    <property type="entry name" value="Uropor_MeTrfase_CS"/>
</dbReference>
<dbReference type="InterPro" id="IPR014777">
    <property type="entry name" value="4pyrrole_Mease_sub1"/>
</dbReference>
<dbReference type="PROSITE" id="PS00839">
    <property type="entry name" value="SUMT_1"/>
    <property type="match status" value="1"/>
</dbReference>
<keyword evidence="3" id="KW-0808">Transferase</keyword>
<feature type="domain" description="Tetrapyrrole methylase" evidence="7">
    <location>
        <begin position="18"/>
        <end position="239"/>
    </location>
</feature>
<accession>A0ABQ6ILX2</accession>
<keyword evidence="9" id="KW-1185">Reference proteome</keyword>
<keyword evidence="5" id="KW-0627">Porphyrin biosynthesis</keyword>
<keyword evidence="4" id="KW-0949">S-adenosyl-L-methionine</keyword>
<feature type="compositionally biased region" description="Low complexity" evidence="6">
    <location>
        <begin position="321"/>
        <end position="368"/>
    </location>
</feature>
<sequence length="368" mass="37643">MSTTSRPVDGISTQTARVAFVGAGPGDHSLLTVRATDLLAAADAVVVDSVAAEDIVKQFGREDVTIIETTQGDRGSALTHASWAKLVARAATQVAKNAAQNGAATAGGPGLLVRLMTGDPTAFHGLAAELAACHKAGHSTEIVPGVSTSAGVAAYAGIPLTSRESASVHIVDAATSDADWGGGVASTTTVVVIGTDAAQLADGLDRLLEAGRDGATPVALTEHGTTVEQKTTTTTLAEASALLRRGDLQPDVALVGATVPLRDEMSWYETKPLFGWRVLVPRTKDQAGPTIERLAEYGARGETVPTISVEAPARRSRCSARSRAWSPVGTSGSGSPRSTPCGPCARSSRRSASTCGRSRASRSPRSAA</sequence>
<evidence type="ECO:0000256" key="3">
    <source>
        <dbReference type="ARBA" id="ARBA00022679"/>
    </source>
</evidence>
<dbReference type="Pfam" id="PF00590">
    <property type="entry name" value="TP_methylase"/>
    <property type="match status" value="1"/>
</dbReference>
<name>A0ABQ6ILX2_9MICO</name>
<gene>
    <name evidence="8" type="ORF">GCM10025883_04810</name>
</gene>
<dbReference type="Gene3D" id="3.40.50.10090">
    <property type="match status" value="1"/>
</dbReference>
<evidence type="ECO:0000256" key="5">
    <source>
        <dbReference type="ARBA" id="ARBA00023244"/>
    </source>
</evidence>
<reference evidence="9" key="1">
    <citation type="journal article" date="2019" name="Int. J. Syst. Evol. Microbiol.">
        <title>The Global Catalogue of Microorganisms (GCM) 10K type strain sequencing project: providing services to taxonomists for standard genome sequencing and annotation.</title>
        <authorList>
            <consortium name="The Broad Institute Genomics Platform"/>
            <consortium name="The Broad Institute Genome Sequencing Center for Infectious Disease"/>
            <person name="Wu L."/>
            <person name="Ma J."/>
        </authorList>
    </citation>
    <scope>NUCLEOTIDE SEQUENCE [LARGE SCALE GENOMIC DNA]</scope>
    <source>
        <strain evidence="9">NBRC 113072</strain>
    </source>
</reference>
<dbReference type="InterPro" id="IPR000878">
    <property type="entry name" value="4pyrrol_Mease"/>
</dbReference>
<dbReference type="PANTHER" id="PTHR45790:SF3">
    <property type="entry name" value="S-ADENOSYL-L-METHIONINE-DEPENDENT UROPORPHYRINOGEN III METHYLTRANSFERASE, CHLOROPLASTIC"/>
    <property type="match status" value="1"/>
</dbReference>
<dbReference type="InterPro" id="IPR036108">
    <property type="entry name" value="4pyrrol_syn_uPrphyn_synt_sf"/>
</dbReference>
<dbReference type="EC" id="2.1.1.107" evidence="1"/>
<evidence type="ECO:0000256" key="6">
    <source>
        <dbReference type="SAM" id="MobiDB-lite"/>
    </source>
</evidence>
<evidence type="ECO:0000259" key="7">
    <source>
        <dbReference type="Pfam" id="PF00590"/>
    </source>
</evidence>
<dbReference type="SUPFAM" id="SSF69618">
    <property type="entry name" value="HemD-like"/>
    <property type="match status" value="1"/>
</dbReference>
<protein>
    <recommendedName>
        <fullName evidence="1">uroporphyrinogen-III C-methyltransferase</fullName>
        <ecNumber evidence="1">2.1.1.107</ecNumber>
    </recommendedName>
</protein>
<dbReference type="InterPro" id="IPR014776">
    <property type="entry name" value="4pyrrole_Mease_sub2"/>
</dbReference>
<evidence type="ECO:0000256" key="1">
    <source>
        <dbReference type="ARBA" id="ARBA00012162"/>
    </source>
</evidence>
<dbReference type="SUPFAM" id="SSF53790">
    <property type="entry name" value="Tetrapyrrole methylase"/>
    <property type="match status" value="1"/>
</dbReference>
<dbReference type="EMBL" id="BSUO01000001">
    <property type="protein sequence ID" value="GMA38436.1"/>
    <property type="molecule type" value="Genomic_DNA"/>
</dbReference>
<dbReference type="Gene3D" id="3.30.950.10">
    <property type="entry name" value="Methyltransferase, Cobalt-precorrin-4 Transmethylase, Domain 2"/>
    <property type="match status" value="1"/>
</dbReference>
<keyword evidence="2" id="KW-0489">Methyltransferase</keyword>
<evidence type="ECO:0000313" key="8">
    <source>
        <dbReference type="EMBL" id="GMA38436.1"/>
    </source>
</evidence>
<dbReference type="InterPro" id="IPR050161">
    <property type="entry name" value="Siro_Cobalamin_biosynth"/>
</dbReference>
<evidence type="ECO:0000313" key="9">
    <source>
        <dbReference type="Proteomes" id="UP001157126"/>
    </source>
</evidence>
<dbReference type="InterPro" id="IPR035996">
    <property type="entry name" value="4pyrrol_Methylase_sf"/>
</dbReference>
<dbReference type="Gene3D" id="3.40.1010.10">
    <property type="entry name" value="Cobalt-precorrin-4 Transmethylase, Domain 1"/>
    <property type="match status" value="1"/>
</dbReference>
<feature type="region of interest" description="Disordered" evidence="6">
    <location>
        <begin position="318"/>
        <end position="368"/>
    </location>
</feature>
<dbReference type="Proteomes" id="UP001157126">
    <property type="component" value="Unassembled WGS sequence"/>
</dbReference>
<organism evidence="8 9">
    <name type="scientific">Mobilicoccus caccae</name>
    <dbReference type="NCBI Taxonomy" id="1859295"/>
    <lineage>
        <taxon>Bacteria</taxon>
        <taxon>Bacillati</taxon>
        <taxon>Actinomycetota</taxon>
        <taxon>Actinomycetes</taxon>
        <taxon>Micrococcales</taxon>
        <taxon>Dermatophilaceae</taxon>
        <taxon>Mobilicoccus</taxon>
    </lineage>
</organism>
<dbReference type="PANTHER" id="PTHR45790">
    <property type="entry name" value="SIROHEME SYNTHASE-RELATED"/>
    <property type="match status" value="1"/>
</dbReference>